<dbReference type="WBParaSite" id="L893_g3783.t1">
    <property type="protein sequence ID" value="L893_g3783.t1"/>
    <property type="gene ID" value="L893_g3783"/>
</dbReference>
<dbReference type="AlphaFoldDB" id="A0A1I8AA22"/>
<evidence type="ECO:0000256" key="1">
    <source>
        <dbReference type="SAM" id="SignalP"/>
    </source>
</evidence>
<organism evidence="2 3">
    <name type="scientific">Steinernema glaseri</name>
    <dbReference type="NCBI Taxonomy" id="37863"/>
    <lineage>
        <taxon>Eukaryota</taxon>
        <taxon>Metazoa</taxon>
        <taxon>Ecdysozoa</taxon>
        <taxon>Nematoda</taxon>
        <taxon>Chromadorea</taxon>
        <taxon>Rhabditida</taxon>
        <taxon>Tylenchina</taxon>
        <taxon>Panagrolaimomorpha</taxon>
        <taxon>Strongyloidoidea</taxon>
        <taxon>Steinernematidae</taxon>
        <taxon>Steinernema</taxon>
    </lineage>
</organism>
<name>A0A1I8AA22_9BILA</name>
<protein>
    <submittedName>
        <fullName evidence="3">ShKT domain-containing protein</fullName>
    </submittedName>
</protein>
<feature type="signal peptide" evidence="1">
    <location>
        <begin position="1"/>
        <end position="20"/>
    </location>
</feature>
<evidence type="ECO:0000313" key="3">
    <source>
        <dbReference type="WBParaSite" id="L893_g3783.t1"/>
    </source>
</evidence>
<dbReference type="Proteomes" id="UP000095287">
    <property type="component" value="Unplaced"/>
</dbReference>
<accession>A0A1I8AA22</accession>
<sequence>MALPIIASFSLICFVMLSNAAPQAAVPETNTQGDLSSFPLFQAASALKIPCEDYHSQRICIGIQQSGKCNTEGHIKYCYKTCTKCTGIVPKA</sequence>
<reference evidence="3" key="1">
    <citation type="submission" date="2016-11" db="UniProtKB">
        <authorList>
            <consortium name="WormBaseParasite"/>
        </authorList>
    </citation>
    <scope>IDENTIFICATION</scope>
</reference>
<keyword evidence="2" id="KW-1185">Reference proteome</keyword>
<feature type="chain" id="PRO_5009314460" evidence="1">
    <location>
        <begin position="21"/>
        <end position="92"/>
    </location>
</feature>
<keyword evidence="1" id="KW-0732">Signal</keyword>
<proteinExistence type="predicted"/>
<evidence type="ECO:0000313" key="2">
    <source>
        <dbReference type="Proteomes" id="UP000095287"/>
    </source>
</evidence>